<proteinExistence type="inferred from homology"/>
<dbReference type="FunFam" id="3.40.50.300:FF:000589">
    <property type="entry name" value="ABC transporter, ATP-binding subunit"/>
    <property type="match status" value="1"/>
</dbReference>
<dbReference type="InterPro" id="IPR003439">
    <property type="entry name" value="ABC_transporter-like_ATP-bd"/>
</dbReference>
<evidence type="ECO:0000256" key="7">
    <source>
        <dbReference type="ARBA" id="ARBA00022967"/>
    </source>
</evidence>
<evidence type="ECO:0000256" key="8">
    <source>
        <dbReference type="ARBA" id="ARBA00023136"/>
    </source>
</evidence>
<feature type="domain" description="ABC transporter" evidence="9">
    <location>
        <begin position="9"/>
        <end position="235"/>
    </location>
</feature>
<keyword evidence="11" id="KW-1185">Reference proteome</keyword>
<dbReference type="InterPro" id="IPR003593">
    <property type="entry name" value="AAA+_ATPase"/>
</dbReference>
<dbReference type="Gene3D" id="3.40.50.300">
    <property type="entry name" value="P-loop containing nucleotide triphosphate hydrolases"/>
    <property type="match status" value="1"/>
</dbReference>
<evidence type="ECO:0000313" key="11">
    <source>
        <dbReference type="Proteomes" id="UP000621436"/>
    </source>
</evidence>
<accession>A0A931APA0</accession>
<keyword evidence="7" id="KW-1278">Translocase</keyword>
<evidence type="ECO:0000256" key="4">
    <source>
        <dbReference type="ARBA" id="ARBA00022475"/>
    </source>
</evidence>
<dbReference type="InterPro" id="IPR027417">
    <property type="entry name" value="P-loop_NTPase"/>
</dbReference>
<name>A0A931APA0_9FIRM</name>
<evidence type="ECO:0000256" key="6">
    <source>
        <dbReference type="ARBA" id="ARBA00022840"/>
    </source>
</evidence>
<protein>
    <submittedName>
        <fullName evidence="10">ABC transporter ATP-binding protein</fullName>
    </submittedName>
</protein>
<dbReference type="GO" id="GO:0016887">
    <property type="term" value="F:ATP hydrolysis activity"/>
    <property type="evidence" value="ECO:0007669"/>
    <property type="project" value="InterPro"/>
</dbReference>
<dbReference type="Pfam" id="PF00005">
    <property type="entry name" value="ABC_tran"/>
    <property type="match status" value="1"/>
</dbReference>
<keyword evidence="4" id="KW-1003">Cell membrane</keyword>
<evidence type="ECO:0000256" key="1">
    <source>
        <dbReference type="ARBA" id="ARBA00004236"/>
    </source>
</evidence>
<keyword evidence="8" id="KW-0472">Membrane</keyword>
<dbReference type="CDD" id="cd03230">
    <property type="entry name" value="ABC_DR_subfamily_A"/>
    <property type="match status" value="1"/>
</dbReference>
<dbReference type="GO" id="GO:0005524">
    <property type="term" value="F:ATP binding"/>
    <property type="evidence" value="ECO:0007669"/>
    <property type="project" value="UniProtKB-KW"/>
</dbReference>
<dbReference type="PANTHER" id="PTHR42711">
    <property type="entry name" value="ABC TRANSPORTER ATP-BINDING PROTEIN"/>
    <property type="match status" value="1"/>
</dbReference>
<organism evidence="10 11">
    <name type="scientific">Halonatronomonas betaini</name>
    <dbReference type="NCBI Taxonomy" id="2778430"/>
    <lineage>
        <taxon>Bacteria</taxon>
        <taxon>Bacillati</taxon>
        <taxon>Bacillota</taxon>
        <taxon>Clostridia</taxon>
        <taxon>Halanaerobiales</taxon>
        <taxon>Halarsenatibacteraceae</taxon>
        <taxon>Halonatronomonas</taxon>
    </lineage>
</organism>
<evidence type="ECO:0000313" key="10">
    <source>
        <dbReference type="EMBL" id="MBF8436402.1"/>
    </source>
</evidence>
<comment type="subcellular location">
    <subcellularLocation>
        <location evidence="1">Cell membrane</location>
    </subcellularLocation>
</comment>
<dbReference type="GO" id="GO:0005886">
    <property type="term" value="C:plasma membrane"/>
    <property type="evidence" value="ECO:0007669"/>
    <property type="project" value="UniProtKB-SubCell"/>
</dbReference>
<sequence length="312" mass="35141">MLELNNPPIVINDLRKKYKDITALNGINLTVNQGEIFGFLGPNGAGKTTTMRILLGLLNPTSGSSQVFGTNSTELDNNIRGKIGVVFEENNLYQHLTGQENLEFFASLYNVQPEKINQLLEFFQLVDARDLYVKNYSKGMKQRLLIARAIIADPELLILDEPTSGLDPASIEIIHQAIEGFKKENKTVFLSSHFMEEVERLCDRIAFINNGEIITITTPAWLKSYYGNKNIKIKIRLNQQSVDNLKSSLPEEAVIEIKNNSASISLPLDYEMTGNLIDSLKSNYSILSIQTEEASLHQVFIELSKENKKLKF</sequence>
<gene>
    <name evidence="10" type="ORF">I0Q91_04855</name>
</gene>
<keyword evidence="5" id="KW-0547">Nucleotide-binding</keyword>
<dbReference type="SMART" id="SM00382">
    <property type="entry name" value="AAA"/>
    <property type="match status" value="1"/>
</dbReference>
<dbReference type="EMBL" id="JADPIE010000002">
    <property type="protein sequence ID" value="MBF8436402.1"/>
    <property type="molecule type" value="Genomic_DNA"/>
</dbReference>
<dbReference type="RefSeq" id="WP_270453269.1">
    <property type="nucleotide sequence ID" value="NZ_JADPIE010000002.1"/>
</dbReference>
<evidence type="ECO:0000256" key="5">
    <source>
        <dbReference type="ARBA" id="ARBA00022741"/>
    </source>
</evidence>
<comment type="caution">
    <text evidence="10">The sequence shown here is derived from an EMBL/GenBank/DDBJ whole genome shotgun (WGS) entry which is preliminary data.</text>
</comment>
<dbReference type="Proteomes" id="UP000621436">
    <property type="component" value="Unassembled WGS sequence"/>
</dbReference>
<dbReference type="PANTHER" id="PTHR42711:SF5">
    <property type="entry name" value="ABC TRANSPORTER ATP-BINDING PROTEIN NATA"/>
    <property type="match status" value="1"/>
</dbReference>
<comment type="similarity">
    <text evidence="2">Belongs to the ABC transporter superfamily.</text>
</comment>
<dbReference type="SUPFAM" id="SSF52540">
    <property type="entry name" value="P-loop containing nucleoside triphosphate hydrolases"/>
    <property type="match status" value="1"/>
</dbReference>
<evidence type="ECO:0000256" key="2">
    <source>
        <dbReference type="ARBA" id="ARBA00005417"/>
    </source>
</evidence>
<dbReference type="PROSITE" id="PS00211">
    <property type="entry name" value="ABC_TRANSPORTER_1"/>
    <property type="match status" value="1"/>
</dbReference>
<dbReference type="InterPro" id="IPR050763">
    <property type="entry name" value="ABC_transporter_ATP-binding"/>
</dbReference>
<evidence type="ECO:0000259" key="9">
    <source>
        <dbReference type="PROSITE" id="PS50893"/>
    </source>
</evidence>
<reference evidence="10" key="1">
    <citation type="submission" date="2020-11" db="EMBL/GenBank/DDBJ databases">
        <title>Halonatronomonas betainensis gen. nov., sp. nov. a novel haloalkaliphilic representative of the family Halanaerobiacae capable of betaine degradation.</title>
        <authorList>
            <person name="Boltyanskaya Y."/>
            <person name="Kevbrin V."/>
            <person name="Detkova E."/>
            <person name="Grouzdev D.S."/>
            <person name="Koziaeva V."/>
            <person name="Zhilina T."/>
        </authorList>
    </citation>
    <scope>NUCLEOTIDE SEQUENCE</scope>
    <source>
        <strain evidence="10">Z-7014</strain>
    </source>
</reference>
<dbReference type="InterPro" id="IPR017871">
    <property type="entry name" value="ABC_transporter-like_CS"/>
</dbReference>
<dbReference type="AlphaFoldDB" id="A0A931APA0"/>
<keyword evidence="3" id="KW-0813">Transport</keyword>
<dbReference type="PROSITE" id="PS50893">
    <property type="entry name" value="ABC_TRANSPORTER_2"/>
    <property type="match status" value="1"/>
</dbReference>
<evidence type="ECO:0000256" key="3">
    <source>
        <dbReference type="ARBA" id="ARBA00022448"/>
    </source>
</evidence>
<keyword evidence="6 10" id="KW-0067">ATP-binding</keyword>